<accession>A0A1H7DG57</accession>
<gene>
    <name evidence="2" type="ORF">SAMN05660742_13312</name>
</gene>
<proteinExistence type="predicted"/>
<keyword evidence="3" id="KW-1185">Reference proteome</keyword>
<name>A0A1H7DG57_9FIRM</name>
<feature type="transmembrane region" description="Helical" evidence="1">
    <location>
        <begin position="7"/>
        <end position="31"/>
    </location>
</feature>
<reference evidence="2 3" key="1">
    <citation type="submission" date="2016-10" db="EMBL/GenBank/DDBJ databases">
        <authorList>
            <person name="de Groot N.N."/>
        </authorList>
    </citation>
    <scope>NUCLEOTIDE SEQUENCE [LARGE SCALE GENOMIC DNA]</scope>
    <source>
        <strain evidence="2 3">DSM 2179</strain>
    </source>
</reference>
<dbReference type="PANTHER" id="PTHR31876:SF26">
    <property type="entry name" value="PROTEIN LIKE COV 2"/>
    <property type="match status" value="1"/>
</dbReference>
<dbReference type="Pfam" id="PF04367">
    <property type="entry name" value="DUF502"/>
    <property type="match status" value="1"/>
</dbReference>
<dbReference type="Proteomes" id="UP000199662">
    <property type="component" value="Unassembled WGS sequence"/>
</dbReference>
<dbReference type="EMBL" id="FNZK01000033">
    <property type="protein sequence ID" value="SEJ97225.1"/>
    <property type="molecule type" value="Genomic_DNA"/>
</dbReference>
<keyword evidence="1" id="KW-1133">Transmembrane helix</keyword>
<evidence type="ECO:0000313" key="2">
    <source>
        <dbReference type="EMBL" id="SEJ97225.1"/>
    </source>
</evidence>
<keyword evidence="1" id="KW-0472">Membrane</keyword>
<dbReference type="PANTHER" id="PTHR31876">
    <property type="entry name" value="COV-LIKE PROTEIN 1"/>
    <property type="match status" value="1"/>
</dbReference>
<organism evidence="2 3">
    <name type="scientific">Propionispira arboris</name>
    <dbReference type="NCBI Taxonomy" id="84035"/>
    <lineage>
        <taxon>Bacteria</taxon>
        <taxon>Bacillati</taxon>
        <taxon>Bacillota</taxon>
        <taxon>Negativicutes</taxon>
        <taxon>Selenomonadales</taxon>
        <taxon>Selenomonadaceae</taxon>
        <taxon>Propionispira</taxon>
    </lineage>
</organism>
<sequence length="212" mass="23466">MKPLSKYFINGLILIVPLAITIFVITEILSFTDGVLGRYLPVYFPGVGLITVVAMILLVGWLSSYWVLKKIIGYGESLVNKIPIVKLIYNGVKHLSTAVFESKNLFNHVVMVPYPHPGVLAMGFVMADVPKKLQNQLGDEYICVFIPWSLNMTSGSNIFVPKKDAVYLNISGESALQYMLTAGAVMPKSNGTEQNYVEDMEANAEKKGIEEK</sequence>
<protein>
    <submittedName>
        <fullName evidence="2">Uncharacterized membrane protein</fullName>
    </submittedName>
</protein>
<dbReference type="InterPro" id="IPR007462">
    <property type="entry name" value="COV1-like"/>
</dbReference>
<keyword evidence="1" id="KW-0812">Transmembrane</keyword>
<evidence type="ECO:0000313" key="3">
    <source>
        <dbReference type="Proteomes" id="UP000199662"/>
    </source>
</evidence>
<dbReference type="AlphaFoldDB" id="A0A1H7DG57"/>
<evidence type="ECO:0000256" key="1">
    <source>
        <dbReference type="SAM" id="Phobius"/>
    </source>
</evidence>
<dbReference type="STRING" id="84035.SAMN05660742_13312"/>
<dbReference type="RefSeq" id="WP_091835957.1">
    <property type="nucleotide sequence ID" value="NZ_FNZK01000033.1"/>
</dbReference>
<feature type="transmembrane region" description="Helical" evidence="1">
    <location>
        <begin position="43"/>
        <end position="68"/>
    </location>
</feature>